<dbReference type="Proteomes" id="UP000695023">
    <property type="component" value="Unplaced"/>
</dbReference>
<dbReference type="PANTHER" id="PTHR36649">
    <property type="entry name" value="UBIQUITIN-LIKE DOMAIN-CONTAINING PROTEIN"/>
    <property type="match status" value="1"/>
</dbReference>
<protein>
    <submittedName>
        <fullName evidence="2">Uncharacterized protein LOC102200442</fullName>
    </submittedName>
</protein>
<dbReference type="PANTHER" id="PTHR36649:SF28">
    <property type="entry name" value="UBIQUITIN-LIKE DOMAIN-CONTAINING PROTEIN"/>
    <property type="match status" value="1"/>
</dbReference>
<evidence type="ECO:0000313" key="1">
    <source>
        <dbReference type="Proteomes" id="UP000695023"/>
    </source>
</evidence>
<dbReference type="AlphaFoldDB" id="A0A9Y3S2R3"/>
<gene>
    <name evidence="2" type="primary">LOC102200442</name>
</gene>
<sequence>MDRQVALEALGAVCNAQITSVQNQRAGGHAGVFQRAGFPGSAAPTLSINSLICAIADGDQTCPVSRNNFARIQRVLQDGGQCSGSDTCFRTAPQERSFIIDESEFFDPTFNYDFSGLQDTETYYRGGEVYERPSGWYRFALKVLNKYDGNTWLGTRYRSTASVPGEWPVSYHGTSKEGAGGIIEGFYKPGSGQTYGRGIYSTPYVNEAVSYAKTFTSQKNGKQYNVILQNRINPQYRQKHNNDKYWLVPIPSVFSAQEEQAIVEQAIRPYGLLLKEV</sequence>
<dbReference type="GeneID" id="102200442"/>
<organism evidence="1 2">
    <name type="scientific">Pundamilia nyererei</name>
    <dbReference type="NCBI Taxonomy" id="303518"/>
    <lineage>
        <taxon>Eukaryota</taxon>
        <taxon>Metazoa</taxon>
        <taxon>Chordata</taxon>
        <taxon>Craniata</taxon>
        <taxon>Vertebrata</taxon>
        <taxon>Euteleostomi</taxon>
        <taxon>Actinopterygii</taxon>
        <taxon>Neopterygii</taxon>
        <taxon>Teleostei</taxon>
        <taxon>Neoteleostei</taxon>
        <taxon>Acanthomorphata</taxon>
        <taxon>Ovalentaria</taxon>
        <taxon>Cichlomorphae</taxon>
        <taxon>Cichliformes</taxon>
        <taxon>Cichlidae</taxon>
        <taxon>African cichlids</taxon>
        <taxon>Pseudocrenilabrinae</taxon>
        <taxon>Haplochromini</taxon>
        <taxon>Pundamilia</taxon>
    </lineage>
</organism>
<keyword evidence="1" id="KW-1185">Reference proteome</keyword>
<dbReference type="SUPFAM" id="SSF56399">
    <property type="entry name" value="ADP-ribosylation"/>
    <property type="match status" value="1"/>
</dbReference>
<name>A0A9Y3S2R3_9CICH</name>
<evidence type="ECO:0000313" key="2">
    <source>
        <dbReference type="RefSeq" id="XP_005747701.1"/>
    </source>
</evidence>
<accession>A0A9Y3S2R3</accession>
<dbReference type="Gene3D" id="3.90.175.10">
    <property type="entry name" value="Diphtheria Toxin, domain 1"/>
    <property type="match status" value="1"/>
</dbReference>
<proteinExistence type="predicted"/>
<reference evidence="2" key="1">
    <citation type="submission" date="2025-08" db="UniProtKB">
        <authorList>
            <consortium name="RefSeq"/>
        </authorList>
    </citation>
    <scope>IDENTIFICATION</scope>
</reference>
<dbReference type="RefSeq" id="XP_005747701.1">
    <property type="nucleotide sequence ID" value="XM_005747644.1"/>
</dbReference>